<dbReference type="OrthoDB" id="9813266at2"/>
<evidence type="ECO:0000256" key="12">
    <source>
        <dbReference type="ARBA" id="ARBA00039097"/>
    </source>
</evidence>
<name>A0A0J6STL1_9HYPH</name>
<comment type="similarity">
    <text evidence="2 14">Belongs to the cation transport ATPase (P-type) (TC 3.A.3) family. Type IB subfamily.</text>
</comment>
<evidence type="ECO:0000256" key="8">
    <source>
        <dbReference type="ARBA" id="ARBA00022840"/>
    </source>
</evidence>
<dbReference type="InterPro" id="IPR023298">
    <property type="entry name" value="ATPase_P-typ_TM_dom_sf"/>
</dbReference>
<keyword evidence="4" id="KW-0597">Phosphoprotein</keyword>
<dbReference type="SUPFAM" id="SSF81653">
    <property type="entry name" value="Calcium ATPase, transduction domain A"/>
    <property type="match status" value="1"/>
</dbReference>
<dbReference type="InterPro" id="IPR008250">
    <property type="entry name" value="ATPase_P-typ_transduc_dom_A_sf"/>
</dbReference>
<dbReference type="NCBIfam" id="TIGR01512">
    <property type="entry name" value="ATPase-IB2_Cd"/>
    <property type="match status" value="1"/>
</dbReference>
<dbReference type="InterPro" id="IPR018303">
    <property type="entry name" value="ATPase_P-typ_P_site"/>
</dbReference>
<dbReference type="EMBL" id="LABX01000061">
    <property type="protein sequence ID" value="KMO37034.1"/>
    <property type="molecule type" value="Genomic_DNA"/>
</dbReference>
<comment type="caution">
    <text evidence="14">Lacks conserved residue(s) required for the propagation of feature annotation.</text>
</comment>
<keyword evidence="3 14" id="KW-1003">Cell membrane</keyword>
<dbReference type="InterPro" id="IPR023299">
    <property type="entry name" value="ATPase_P-typ_cyto_dom_N"/>
</dbReference>
<dbReference type="EC" id="7.2.2.12" evidence="12"/>
<proteinExistence type="inferred from homology"/>
<dbReference type="Pfam" id="PF00122">
    <property type="entry name" value="E1-E2_ATPase"/>
    <property type="match status" value="1"/>
</dbReference>
<gene>
    <name evidence="16" type="ORF">VP06_08710</name>
</gene>
<dbReference type="CDD" id="cd00371">
    <property type="entry name" value="HMA"/>
    <property type="match status" value="1"/>
</dbReference>
<keyword evidence="7 14" id="KW-0547">Nucleotide-binding</keyword>
<dbReference type="SUPFAM" id="SSF81665">
    <property type="entry name" value="Calcium ATPase, transmembrane domain M"/>
    <property type="match status" value="1"/>
</dbReference>
<evidence type="ECO:0000256" key="14">
    <source>
        <dbReference type="RuleBase" id="RU362081"/>
    </source>
</evidence>
<evidence type="ECO:0000256" key="7">
    <source>
        <dbReference type="ARBA" id="ARBA00022741"/>
    </source>
</evidence>
<dbReference type="Gene3D" id="3.30.70.100">
    <property type="match status" value="1"/>
</dbReference>
<dbReference type="GO" id="GO:0005524">
    <property type="term" value="F:ATP binding"/>
    <property type="evidence" value="ECO:0007669"/>
    <property type="project" value="UniProtKB-UniRule"/>
</dbReference>
<dbReference type="PROSITE" id="PS50846">
    <property type="entry name" value="HMA_2"/>
    <property type="match status" value="1"/>
</dbReference>
<dbReference type="Gene3D" id="2.70.150.10">
    <property type="entry name" value="Calcium-transporting ATPase, cytoplasmic transduction domain A"/>
    <property type="match status" value="1"/>
</dbReference>
<feature type="domain" description="HMA" evidence="15">
    <location>
        <begin position="18"/>
        <end position="84"/>
    </location>
</feature>
<evidence type="ECO:0000259" key="15">
    <source>
        <dbReference type="PROSITE" id="PS50846"/>
    </source>
</evidence>
<dbReference type="InterPro" id="IPR006121">
    <property type="entry name" value="HMA_dom"/>
</dbReference>
<evidence type="ECO:0000256" key="4">
    <source>
        <dbReference type="ARBA" id="ARBA00022553"/>
    </source>
</evidence>
<protein>
    <recommendedName>
        <fullName evidence="12">P-type Zn(2+) transporter</fullName>
        <ecNumber evidence="12">7.2.2.12</ecNumber>
    </recommendedName>
</protein>
<dbReference type="Gene3D" id="3.40.50.1000">
    <property type="entry name" value="HAD superfamily/HAD-like"/>
    <property type="match status" value="1"/>
</dbReference>
<evidence type="ECO:0000313" key="16">
    <source>
        <dbReference type="EMBL" id="KMO37034.1"/>
    </source>
</evidence>
<feature type="transmembrane region" description="Helical" evidence="14">
    <location>
        <begin position="686"/>
        <end position="704"/>
    </location>
</feature>
<dbReference type="NCBIfam" id="TIGR01525">
    <property type="entry name" value="ATPase-IB_hvy"/>
    <property type="match status" value="1"/>
</dbReference>
<dbReference type="PANTHER" id="PTHR48085">
    <property type="entry name" value="CADMIUM/ZINC-TRANSPORTING ATPASE HMA2-RELATED"/>
    <property type="match status" value="1"/>
</dbReference>
<dbReference type="PROSITE" id="PS00154">
    <property type="entry name" value="ATPASE_E1_E2"/>
    <property type="match status" value="1"/>
</dbReference>
<accession>A0A0J6STL1</accession>
<evidence type="ECO:0000256" key="3">
    <source>
        <dbReference type="ARBA" id="ARBA00022475"/>
    </source>
</evidence>
<dbReference type="PROSITE" id="PS01047">
    <property type="entry name" value="HMA_1"/>
    <property type="match status" value="1"/>
</dbReference>
<evidence type="ECO:0000256" key="13">
    <source>
        <dbReference type="ARBA" id="ARBA00047308"/>
    </source>
</evidence>
<dbReference type="InterPro" id="IPR044492">
    <property type="entry name" value="P_typ_ATPase_HD_dom"/>
</dbReference>
<dbReference type="InterPro" id="IPR036412">
    <property type="entry name" value="HAD-like_sf"/>
</dbReference>
<dbReference type="InterPro" id="IPR001757">
    <property type="entry name" value="P_typ_ATPase"/>
</dbReference>
<evidence type="ECO:0000256" key="9">
    <source>
        <dbReference type="ARBA" id="ARBA00022967"/>
    </source>
</evidence>
<keyword evidence="9" id="KW-1278">Translocase</keyword>
<dbReference type="GO" id="GO:0005886">
    <property type="term" value="C:plasma membrane"/>
    <property type="evidence" value="ECO:0007669"/>
    <property type="project" value="UniProtKB-SubCell"/>
</dbReference>
<evidence type="ECO:0000256" key="10">
    <source>
        <dbReference type="ARBA" id="ARBA00022989"/>
    </source>
</evidence>
<feature type="transmembrane region" description="Helical" evidence="14">
    <location>
        <begin position="379"/>
        <end position="404"/>
    </location>
</feature>
<comment type="subcellular location">
    <subcellularLocation>
        <location evidence="1">Cell membrane</location>
        <topology evidence="1">Multi-pass membrane protein</topology>
    </subcellularLocation>
</comment>
<evidence type="ECO:0000256" key="1">
    <source>
        <dbReference type="ARBA" id="ARBA00004651"/>
    </source>
</evidence>
<sequence length="731" mass="74306">MNQAAGADRTSFPTNGPQALRYRVKGMDCPTCAGKIETAVSRLPGVADVRVNYGSQVLDLALDEAATPRTELEGRIERLGYGVAPLPTASDLAMAQASGGAPPAETAEEPEPPLWRTRKALLGILIGALFSAGFLIERIAPGVAGEYAYWPGALVGLAYYGRRAAVAAFAGTPFSIEMLMSVATAGALAIHAAEEAAIVVLLFTVGEMLEVVAAGRARAGIKALAALVPKTARLVDEADGTIREVAAASLAIGQVVVVRPGDRVPADGVITDGASSLDEAPITGESVPKPKEVGDPVYAGSVNADGALQVRVTKTAADNTVARILHLVEEAQASKSPTARFIDRFSAVYTPIAFAFAAAVAVVPPLHGADWGTWIYRGLALLLIACPCALVLSTPAAIASGLAAGARRGLLVKGGAALEVIGRVRTVAFDKTGTLTAGRPRVSDILAFAPDASERSLLGLAAAVESGSSHPIARAILDRASADGVPLRPTRDARAIPGKAVSATVMGQTVLVASPRHAAESVRLGPEAERAVADLEAGGKTVVIVVRGAEALGAIAVRDEPRTDAAAGISALRKLGVRSVMLTGDNRRTGEAVASELGLDVKAELLPQDKLAEIAALKAAAPVAMVGDGINDAPALAAASVGIAMGGGTDAALETADAAVLNDRVGDVAALVSLSRATLGNIRQNVAIALGLKAVFLVTTIAGITGLWPAILADTGATVLVTANALRLLRA</sequence>
<dbReference type="InterPro" id="IPR051014">
    <property type="entry name" value="Cation_Transport_ATPase_IB"/>
</dbReference>
<dbReference type="NCBIfam" id="TIGR01511">
    <property type="entry name" value="ATPase-IB1_Cu"/>
    <property type="match status" value="1"/>
</dbReference>
<dbReference type="NCBIfam" id="TIGR01494">
    <property type="entry name" value="ATPase_P-type"/>
    <property type="match status" value="1"/>
</dbReference>
<dbReference type="FunFam" id="2.70.150.10:FF:000002">
    <property type="entry name" value="Copper-transporting ATPase 1, putative"/>
    <property type="match status" value="1"/>
</dbReference>
<dbReference type="RefSeq" id="WP_048463384.1">
    <property type="nucleotide sequence ID" value="NZ_LABX01000061.1"/>
</dbReference>
<dbReference type="InterPro" id="IPR023214">
    <property type="entry name" value="HAD_sf"/>
</dbReference>
<keyword evidence="11 14" id="KW-0472">Membrane</keyword>
<keyword evidence="8 14" id="KW-0067">ATP-binding</keyword>
<dbReference type="PATRIC" id="fig|270351.6.peg.6498"/>
<dbReference type="AlphaFoldDB" id="A0A0J6STL1"/>
<dbReference type="InterPro" id="IPR017969">
    <property type="entry name" value="Heavy-metal-associated_CS"/>
</dbReference>
<keyword evidence="5 14" id="KW-0812">Transmembrane</keyword>
<dbReference type="SFLD" id="SFLDS00003">
    <property type="entry name" value="Haloacid_Dehalogenase"/>
    <property type="match status" value="1"/>
</dbReference>
<dbReference type="SUPFAM" id="SSF55008">
    <property type="entry name" value="HMA, heavy metal-associated domain"/>
    <property type="match status" value="1"/>
</dbReference>
<dbReference type="InterPro" id="IPR027256">
    <property type="entry name" value="P-typ_ATPase_IB"/>
</dbReference>
<organism evidence="16 17">
    <name type="scientific">Methylobacterium aquaticum</name>
    <dbReference type="NCBI Taxonomy" id="270351"/>
    <lineage>
        <taxon>Bacteria</taxon>
        <taxon>Pseudomonadati</taxon>
        <taxon>Pseudomonadota</taxon>
        <taxon>Alphaproteobacteria</taxon>
        <taxon>Hyphomicrobiales</taxon>
        <taxon>Methylobacteriaceae</taxon>
        <taxon>Methylobacterium</taxon>
    </lineage>
</organism>
<dbReference type="PRINTS" id="PR00119">
    <property type="entry name" value="CATATPASE"/>
</dbReference>
<dbReference type="Gene3D" id="3.40.1110.10">
    <property type="entry name" value="Calcium-transporting ATPase, cytoplasmic domain N"/>
    <property type="match status" value="1"/>
</dbReference>
<dbReference type="GO" id="GO:0016463">
    <property type="term" value="F:P-type zinc transporter activity"/>
    <property type="evidence" value="ECO:0007669"/>
    <property type="project" value="UniProtKB-EC"/>
</dbReference>
<comment type="caution">
    <text evidence="16">The sequence shown here is derived from an EMBL/GenBank/DDBJ whole genome shotgun (WGS) entry which is preliminary data.</text>
</comment>
<comment type="catalytic activity">
    <reaction evidence="13">
        <text>Zn(2+)(in) + ATP + H2O = Zn(2+)(out) + ADP + phosphate + H(+)</text>
        <dbReference type="Rhea" id="RHEA:20621"/>
        <dbReference type="ChEBI" id="CHEBI:15377"/>
        <dbReference type="ChEBI" id="CHEBI:15378"/>
        <dbReference type="ChEBI" id="CHEBI:29105"/>
        <dbReference type="ChEBI" id="CHEBI:30616"/>
        <dbReference type="ChEBI" id="CHEBI:43474"/>
        <dbReference type="ChEBI" id="CHEBI:456216"/>
        <dbReference type="EC" id="7.2.2.12"/>
    </reaction>
</comment>
<dbReference type="PANTHER" id="PTHR48085:SF5">
    <property type="entry name" value="CADMIUM_ZINC-TRANSPORTING ATPASE HMA4-RELATED"/>
    <property type="match status" value="1"/>
</dbReference>
<dbReference type="SFLD" id="SFLDG00002">
    <property type="entry name" value="C1.7:_P-type_atpase_like"/>
    <property type="match status" value="1"/>
</dbReference>
<dbReference type="SUPFAM" id="SSF56784">
    <property type="entry name" value="HAD-like"/>
    <property type="match status" value="1"/>
</dbReference>
<dbReference type="SFLD" id="SFLDF00027">
    <property type="entry name" value="p-type_atpase"/>
    <property type="match status" value="1"/>
</dbReference>
<keyword evidence="6 14" id="KW-0479">Metal-binding</keyword>
<evidence type="ECO:0000256" key="5">
    <source>
        <dbReference type="ARBA" id="ARBA00022692"/>
    </source>
</evidence>
<feature type="transmembrane region" description="Helical" evidence="14">
    <location>
        <begin position="345"/>
        <end position="367"/>
    </location>
</feature>
<dbReference type="InterPro" id="IPR059000">
    <property type="entry name" value="ATPase_P-type_domA"/>
</dbReference>
<dbReference type="GO" id="GO:0046872">
    <property type="term" value="F:metal ion binding"/>
    <property type="evidence" value="ECO:0007669"/>
    <property type="project" value="UniProtKB-KW"/>
</dbReference>
<evidence type="ECO:0000256" key="11">
    <source>
        <dbReference type="ARBA" id="ARBA00023136"/>
    </source>
</evidence>
<dbReference type="GO" id="GO:0015086">
    <property type="term" value="F:cadmium ion transmembrane transporter activity"/>
    <property type="evidence" value="ECO:0007669"/>
    <property type="project" value="TreeGrafter"/>
</dbReference>
<evidence type="ECO:0000256" key="6">
    <source>
        <dbReference type="ARBA" id="ARBA00022723"/>
    </source>
</evidence>
<dbReference type="PRINTS" id="PR00941">
    <property type="entry name" value="CDATPASE"/>
</dbReference>
<dbReference type="Proteomes" id="UP000035929">
    <property type="component" value="Unassembled WGS sequence"/>
</dbReference>
<reference evidence="16 17" key="1">
    <citation type="submission" date="2015-03" db="EMBL/GenBank/DDBJ databases">
        <title>Genome sequencing of Methylobacterium aquaticum DSM16371 type strain.</title>
        <authorList>
            <person name="Chaudhry V."/>
            <person name="Patil P.B."/>
        </authorList>
    </citation>
    <scope>NUCLEOTIDE SEQUENCE [LARGE SCALE GENOMIC DNA]</scope>
    <source>
        <strain evidence="16 17">DSM 16371</strain>
    </source>
</reference>
<dbReference type="Pfam" id="PF00403">
    <property type="entry name" value="HMA"/>
    <property type="match status" value="1"/>
</dbReference>
<evidence type="ECO:0000313" key="17">
    <source>
        <dbReference type="Proteomes" id="UP000035929"/>
    </source>
</evidence>
<keyword evidence="10 14" id="KW-1133">Transmembrane helix</keyword>
<dbReference type="InterPro" id="IPR036163">
    <property type="entry name" value="HMA_dom_sf"/>
</dbReference>
<evidence type="ECO:0000256" key="2">
    <source>
        <dbReference type="ARBA" id="ARBA00006024"/>
    </source>
</evidence>
<dbReference type="GO" id="GO:0016887">
    <property type="term" value="F:ATP hydrolysis activity"/>
    <property type="evidence" value="ECO:0007669"/>
    <property type="project" value="InterPro"/>
</dbReference>
<dbReference type="Pfam" id="PF00702">
    <property type="entry name" value="Hydrolase"/>
    <property type="match status" value="1"/>
</dbReference>